<accession>A0A017SW20</accession>
<feature type="compositionally biased region" description="Low complexity" evidence="1">
    <location>
        <begin position="38"/>
        <end position="51"/>
    </location>
</feature>
<feature type="region of interest" description="Disordered" evidence="1">
    <location>
        <begin position="189"/>
        <end position="220"/>
    </location>
</feature>
<evidence type="ECO:0000256" key="1">
    <source>
        <dbReference type="SAM" id="MobiDB-lite"/>
    </source>
</evidence>
<feature type="region of interest" description="Disordered" evidence="1">
    <location>
        <begin position="114"/>
        <end position="140"/>
    </location>
</feature>
<feature type="compositionally biased region" description="Pro residues" evidence="1">
    <location>
        <begin position="26"/>
        <end position="37"/>
    </location>
</feature>
<keyword evidence="3" id="KW-1185">Reference proteome</keyword>
<organism evidence="2 3">
    <name type="scientific">Chondromyces apiculatus DSM 436</name>
    <dbReference type="NCBI Taxonomy" id="1192034"/>
    <lineage>
        <taxon>Bacteria</taxon>
        <taxon>Pseudomonadati</taxon>
        <taxon>Myxococcota</taxon>
        <taxon>Polyangia</taxon>
        <taxon>Polyangiales</taxon>
        <taxon>Polyangiaceae</taxon>
        <taxon>Chondromyces</taxon>
    </lineage>
</organism>
<evidence type="ECO:0000313" key="3">
    <source>
        <dbReference type="Proteomes" id="UP000019678"/>
    </source>
</evidence>
<protein>
    <submittedName>
        <fullName evidence="2">Uncharacterized protein</fullName>
    </submittedName>
</protein>
<dbReference type="EMBL" id="ASRX01000097">
    <property type="protein sequence ID" value="EYF00810.1"/>
    <property type="molecule type" value="Genomic_DNA"/>
</dbReference>
<gene>
    <name evidence="2" type="ORF">CAP_8971</name>
</gene>
<dbReference type="STRING" id="1192034.CAP_8971"/>
<sequence>MALVAAACGGAAWMAATCSGAVVKSPPSPLSPDPSPRAPALASAQRAAPEPGARLAYDDGAALCIRDAWPDRLAEARCIAHGEPILQWSWVDRERLVALRASGEVALLHDGRWQELSQPPPSTWEQPEPRDAQGHPVDGLVPSDKVHLSVRADGVWLSRCPFWIAFDAGGCHAWVNARLWPSLKVEVDPAEPPGFRDPEEGRDLPLGQRPDDVHLTERPSADGKTLALECTRGASRSALEESTEGVGVDFDWGWVGESPTSYVVRVSRDYIEVVRVSLYLMEACQSAPVREIEMLRTGPGDFWVHDDPKGVVVRHGGRALGVVPTDDVRWAPR</sequence>
<dbReference type="Proteomes" id="UP000019678">
    <property type="component" value="Unassembled WGS sequence"/>
</dbReference>
<name>A0A017SW20_9BACT</name>
<proteinExistence type="predicted"/>
<feature type="compositionally biased region" description="Basic and acidic residues" evidence="1">
    <location>
        <begin position="194"/>
        <end position="220"/>
    </location>
</feature>
<comment type="caution">
    <text evidence="2">The sequence shown here is derived from an EMBL/GenBank/DDBJ whole genome shotgun (WGS) entry which is preliminary data.</text>
</comment>
<evidence type="ECO:0000313" key="2">
    <source>
        <dbReference type="EMBL" id="EYF00810.1"/>
    </source>
</evidence>
<reference evidence="2 3" key="1">
    <citation type="submission" date="2013-05" db="EMBL/GenBank/DDBJ databases">
        <title>Genome assembly of Chondromyces apiculatus DSM 436.</title>
        <authorList>
            <person name="Sharma G."/>
            <person name="Khatri I."/>
            <person name="Kaur C."/>
            <person name="Mayilraj S."/>
            <person name="Subramanian S."/>
        </authorList>
    </citation>
    <scope>NUCLEOTIDE SEQUENCE [LARGE SCALE GENOMIC DNA]</scope>
    <source>
        <strain evidence="2 3">DSM 436</strain>
    </source>
</reference>
<dbReference type="AlphaFoldDB" id="A0A017SW20"/>
<feature type="region of interest" description="Disordered" evidence="1">
    <location>
        <begin position="24"/>
        <end position="51"/>
    </location>
</feature>